<dbReference type="EMBL" id="JAATOP010000003">
    <property type="protein sequence ID" value="NIY71837.1"/>
    <property type="molecule type" value="Genomic_DNA"/>
</dbReference>
<dbReference type="Pfam" id="PF02361">
    <property type="entry name" value="CbiQ"/>
    <property type="match status" value="1"/>
</dbReference>
<comment type="similarity">
    <text evidence="2">Belongs to the CbiQ family.</text>
</comment>
<dbReference type="CDD" id="cd16914">
    <property type="entry name" value="EcfT"/>
    <property type="match status" value="1"/>
</dbReference>
<dbReference type="InterPro" id="IPR012809">
    <property type="entry name" value="ECF_CbiQ"/>
</dbReference>
<organism evidence="8 9">
    <name type="scientific">Marivivens donghaensis</name>
    <dbReference type="NCBI Taxonomy" id="1699413"/>
    <lineage>
        <taxon>Bacteria</taxon>
        <taxon>Pseudomonadati</taxon>
        <taxon>Pseudomonadota</taxon>
        <taxon>Alphaproteobacteria</taxon>
        <taxon>Rhodobacterales</taxon>
        <taxon>Paracoccaceae</taxon>
        <taxon>Marivivens group</taxon>
        <taxon>Marivivens</taxon>
    </lineage>
</organism>
<keyword evidence="5 7" id="KW-1133">Transmembrane helix</keyword>
<evidence type="ECO:0000256" key="1">
    <source>
        <dbReference type="ARBA" id="ARBA00004651"/>
    </source>
</evidence>
<feature type="transmembrane region" description="Helical" evidence="7">
    <location>
        <begin position="241"/>
        <end position="263"/>
    </location>
</feature>
<dbReference type="Proteomes" id="UP000709466">
    <property type="component" value="Unassembled WGS sequence"/>
</dbReference>
<comment type="caution">
    <text evidence="8">The sequence shown here is derived from an EMBL/GenBank/DDBJ whole genome shotgun (WGS) entry which is preliminary data.</text>
</comment>
<sequence>MSQPLLAAGSEKSTSDSLLSRGSLAALDPRMRIVVAAIYAIVVVSLSDFAALGLALGFAFCLLPLSGLPIKRTLKRMIGMDSFIIFTLLILPFSVPGTPIFTVWGFVASYEGLWQAIEIALTANAAILGLMCLVGSMEPVAMGHGLHALRVPERLVQLMMFTIRYIEVLREEYMRLRAAMKVRGFRPGTNWHTYRSFGYLVGIMLVRALERSERILGAMKCRGFTGRFVLLERFKMQKRDWTFVALTGLAILALIAVELRHAIA</sequence>
<dbReference type="PANTHER" id="PTHR34857:SF2">
    <property type="entry name" value="SLL0384 PROTEIN"/>
    <property type="match status" value="1"/>
</dbReference>
<comment type="subcellular location">
    <subcellularLocation>
        <location evidence="1">Cell membrane</location>
        <topology evidence="1">Multi-pass membrane protein</topology>
    </subcellularLocation>
</comment>
<dbReference type="PANTHER" id="PTHR34857">
    <property type="entry name" value="SLL0384 PROTEIN"/>
    <property type="match status" value="1"/>
</dbReference>
<name>A0ABX0VX83_9RHOB</name>
<evidence type="ECO:0000256" key="4">
    <source>
        <dbReference type="ARBA" id="ARBA00022692"/>
    </source>
</evidence>
<protein>
    <submittedName>
        <fullName evidence="8">Cobalt ECF transporter T component CbiQ</fullName>
    </submittedName>
</protein>
<keyword evidence="4 7" id="KW-0812">Transmembrane</keyword>
<evidence type="ECO:0000313" key="9">
    <source>
        <dbReference type="Proteomes" id="UP000709466"/>
    </source>
</evidence>
<proteinExistence type="inferred from homology"/>
<reference evidence="8 9" key="1">
    <citation type="submission" date="2020-03" db="EMBL/GenBank/DDBJ databases">
        <title>Bacterial isolates of synthetic phycosphere.</title>
        <authorList>
            <person name="Fu H."/>
            <person name="Moran M.A."/>
        </authorList>
    </citation>
    <scope>NUCLEOTIDE SEQUENCE [LARGE SCALE GENOMIC DNA]</scope>
    <source>
        <strain evidence="8 9">HF1</strain>
    </source>
</reference>
<evidence type="ECO:0000256" key="2">
    <source>
        <dbReference type="ARBA" id="ARBA00008564"/>
    </source>
</evidence>
<gene>
    <name evidence="8" type="primary">cbiQ</name>
    <name evidence="8" type="ORF">HCZ30_05240</name>
</gene>
<feature type="transmembrane region" description="Helical" evidence="7">
    <location>
        <begin position="83"/>
        <end position="107"/>
    </location>
</feature>
<feature type="transmembrane region" description="Helical" evidence="7">
    <location>
        <begin position="113"/>
        <end position="134"/>
    </location>
</feature>
<evidence type="ECO:0000256" key="7">
    <source>
        <dbReference type="SAM" id="Phobius"/>
    </source>
</evidence>
<dbReference type="RefSeq" id="WP_167637109.1">
    <property type="nucleotide sequence ID" value="NZ_JAATOP010000003.1"/>
</dbReference>
<accession>A0ABX0VX83</accession>
<evidence type="ECO:0000256" key="3">
    <source>
        <dbReference type="ARBA" id="ARBA00022475"/>
    </source>
</evidence>
<feature type="transmembrane region" description="Helical" evidence="7">
    <location>
        <begin position="33"/>
        <end position="63"/>
    </location>
</feature>
<evidence type="ECO:0000313" key="8">
    <source>
        <dbReference type="EMBL" id="NIY71837.1"/>
    </source>
</evidence>
<keyword evidence="9" id="KW-1185">Reference proteome</keyword>
<evidence type="ECO:0000256" key="5">
    <source>
        <dbReference type="ARBA" id="ARBA00022989"/>
    </source>
</evidence>
<evidence type="ECO:0000256" key="6">
    <source>
        <dbReference type="ARBA" id="ARBA00023136"/>
    </source>
</evidence>
<dbReference type="InterPro" id="IPR051611">
    <property type="entry name" value="ECF_transporter_component"/>
</dbReference>
<dbReference type="InterPro" id="IPR003339">
    <property type="entry name" value="ABC/ECF_trnsptr_transmembrane"/>
</dbReference>
<keyword evidence="3" id="KW-1003">Cell membrane</keyword>
<keyword evidence="6 7" id="KW-0472">Membrane</keyword>
<dbReference type="NCBIfam" id="TIGR02454">
    <property type="entry name" value="ECF_T_CbiQ"/>
    <property type="match status" value="1"/>
</dbReference>